<gene>
    <name evidence="3" type="ordered locus">amb2749</name>
</gene>
<keyword evidence="3" id="KW-0413">Isomerase</keyword>
<reference evidence="3 4" key="1">
    <citation type="journal article" date="2005" name="DNA Res.">
        <title>Complete genome sequence of the facultative anaerobic magnetotactic bacterium Magnetospirillum sp. strain AMB-1.</title>
        <authorList>
            <person name="Matsunaga T."/>
            <person name="Okamura Y."/>
            <person name="Fukuda Y."/>
            <person name="Wahyudi A.T."/>
            <person name="Murase Y."/>
            <person name="Takeyama H."/>
        </authorList>
    </citation>
    <scope>NUCLEOTIDE SEQUENCE [LARGE SCALE GENOMIC DNA]</scope>
    <source>
        <strain evidence="4">ATCC 700264 / AMB-1</strain>
    </source>
</reference>
<dbReference type="STRING" id="342108.amb2749"/>
<dbReference type="PROSITE" id="PS51352">
    <property type="entry name" value="THIOREDOXIN_2"/>
    <property type="match status" value="1"/>
</dbReference>
<accession>Q2W3M2</accession>
<keyword evidence="4" id="KW-1185">Reference proteome</keyword>
<sequence length="154" mass="17079">MVKRIVAAVLLMLVAAMPAQADPRPFSRGSWQSLLQAHAGRPVAVHFWSLTCAPCLVELPQWRDTAKASGLDVVLVSTDPPEDWPKVERTLKRAGLDKVESWAFADSFVEKLRFEIDRNWAGELPMTVLVSATGTSESRTGAVRRQDVESWLGH</sequence>
<organism evidence="3 4">
    <name type="scientific">Paramagnetospirillum magneticum (strain ATCC 700264 / AMB-1)</name>
    <name type="common">Magnetospirillum magneticum</name>
    <dbReference type="NCBI Taxonomy" id="342108"/>
    <lineage>
        <taxon>Bacteria</taxon>
        <taxon>Pseudomonadati</taxon>
        <taxon>Pseudomonadota</taxon>
        <taxon>Alphaproteobacteria</taxon>
        <taxon>Rhodospirillales</taxon>
        <taxon>Magnetospirillaceae</taxon>
        <taxon>Paramagnetospirillum</taxon>
    </lineage>
</organism>
<name>Q2W3M2_PARM1</name>
<dbReference type="OrthoDB" id="6399635at2"/>
<evidence type="ECO:0000313" key="3">
    <source>
        <dbReference type="EMBL" id="BAE51553.1"/>
    </source>
</evidence>
<feature type="domain" description="Thioredoxin" evidence="2">
    <location>
        <begin position="11"/>
        <end position="154"/>
    </location>
</feature>
<dbReference type="HOGENOM" id="CLU_110678_0_0_5"/>
<dbReference type="KEGG" id="mag:amb2749"/>
<dbReference type="Gene3D" id="3.40.30.10">
    <property type="entry name" value="Glutaredoxin"/>
    <property type="match status" value="1"/>
</dbReference>
<dbReference type="AlphaFoldDB" id="Q2W3M2"/>
<dbReference type="SUPFAM" id="SSF52833">
    <property type="entry name" value="Thioredoxin-like"/>
    <property type="match status" value="1"/>
</dbReference>
<dbReference type="InterPro" id="IPR013766">
    <property type="entry name" value="Thioredoxin_domain"/>
</dbReference>
<dbReference type="Proteomes" id="UP000007058">
    <property type="component" value="Chromosome"/>
</dbReference>
<feature type="signal peptide" evidence="1">
    <location>
        <begin position="1"/>
        <end position="21"/>
    </location>
</feature>
<evidence type="ECO:0000313" key="4">
    <source>
        <dbReference type="Proteomes" id="UP000007058"/>
    </source>
</evidence>
<dbReference type="EMBL" id="AP007255">
    <property type="protein sequence ID" value="BAE51553.1"/>
    <property type="molecule type" value="Genomic_DNA"/>
</dbReference>
<keyword evidence="1" id="KW-0732">Signal</keyword>
<dbReference type="GO" id="GO:0016853">
    <property type="term" value="F:isomerase activity"/>
    <property type="evidence" value="ECO:0007669"/>
    <property type="project" value="UniProtKB-KW"/>
</dbReference>
<evidence type="ECO:0000259" key="2">
    <source>
        <dbReference type="PROSITE" id="PS51352"/>
    </source>
</evidence>
<dbReference type="InterPro" id="IPR036249">
    <property type="entry name" value="Thioredoxin-like_sf"/>
</dbReference>
<evidence type="ECO:0000256" key="1">
    <source>
        <dbReference type="SAM" id="SignalP"/>
    </source>
</evidence>
<feature type="chain" id="PRO_5004218228" evidence="1">
    <location>
        <begin position="22"/>
        <end position="154"/>
    </location>
</feature>
<proteinExistence type="predicted"/>
<protein>
    <submittedName>
        <fullName evidence="3">Thiol-disulfide isomerase and thioredoxins</fullName>
    </submittedName>
</protein>